<name>A0A2N9FCM7_FAGSY</name>
<dbReference type="AlphaFoldDB" id="A0A2N9FCM7"/>
<feature type="region of interest" description="Disordered" evidence="1">
    <location>
        <begin position="61"/>
        <end position="128"/>
    </location>
</feature>
<feature type="region of interest" description="Disordered" evidence="1">
    <location>
        <begin position="8"/>
        <end position="30"/>
    </location>
</feature>
<evidence type="ECO:0000313" key="2">
    <source>
        <dbReference type="EMBL" id="SPC84855.1"/>
    </source>
</evidence>
<reference evidence="2" key="1">
    <citation type="submission" date="2018-02" db="EMBL/GenBank/DDBJ databases">
        <authorList>
            <person name="Cohen D.B."/>
            <person name="Kent A.D."/>
        </authorList>
    </citation>
    <scope>NUCLEOTIDE SEQUENCE</scope>
</reference>
<protein>
    <submittedName>
        <fullName evidence="2">Uncharacterized protein</fullName>
    </submittedName>
</protein>
<accession>A0A2N9FCM7</accession>
<evidence type="ECO:0000256" key="1">
    <source>
        <dbReference type="SAM" id="MobiDB-lite"/>
    </source>
</evidence>
<dbReference type="EMBL" id="OIVN01000737">
    <property type="protein sequence ID" value="SPC84855.1"/>
    <property type="molecule type" value="Genomic_DNA"/>
</dbReference>
<feature type="compositionally biased region" description="Pro residues" evidence="1">
    <location>
        <begin position="63"/>
        <end position="110"/>
    </location>
</feature>
<proteinExistence type="predicted"/>
<organism evidence="2">
    <name type="scientific">Fagus sylvatica</name>
    <name type="common">Beechnut</name>
    <dbReference type="NCBI Taxonomy" id="28930"/>
    <lineage>
        <taxon>Eukaryota</taxon>
        <taxon>Viridiplantae</taxon>
        <taxon>Streptophyta</taxon>
        <taxon>Embryophyta</taxon>
        <taxon>Tracheophyta</taxon>
        <taxon>Spermatophyta</taxon>
        <taxon>Magnoliopsida</taxon>
        <taxon>eudicotyledons</taxon>
        <taxon>Gunneridae</taxon>
        <taxon>Pentapetalae</taxon>
        <taxon>rosids</taxon>
        <taxon>fabids</taxon>
        <taxon>Fagales</taxon>
        <taxon>Fagaceae</taxon>
        <taxon>Fagus</taxon>
    </lineage>
</organism>
<feature type="compositionally biased region" description="Basic and acidic residues" evidence="1">
    <location>
        <begin position="8"/>
        <end position="21"/>
    </location>
</feature>
<sequence>MVVFVGVRDRGSGGDRIDRPSLEPLTLPGMKTNGFEEGRHWFEGSAKCVPNDPYYRRSCLKPPTLPMQPPAPLVQPPTPPVQPPAPLLKPPTPPLQPSPPLFEPPPPYFKPPTSCRKADPYRRNCRPP</sequence>
<gene>
    <name evidence="2" type="ORF">FSB_LOCUS12737</name>
</gene>